<reference evidence="6 7" key="1">
    <citation type="submission" date="2023-05" db="EMBL/GenBank/DDBJ databases">
        <title>A 100% complete, gapless, phased diploid assembly of the Scenedesmus obliquus UTEX 3031 genome.</title>
        <authorList>
            <person name="Biondi T.C."/>
            <person name="Hanschen E.R."/>
            <person name="Kwon T."/>
            <person name="Eng W."/>
            <person name="Kruse C.P.S."/>
            <person name="Koehler S.I."/>
            <person name="Kunde Y."/>
            <person name="Gleasner C.D."/>
            <person name="You Mak K.T."/>
            <person name="Polle J."/>
            <person name="Hovde B.T."/>
            <person name="Starkenburg S.R."/>
        </authorList>
    </citation>
    <scope>NUCLEOTIDE SEQUENCE [LARGE SCALE GENOMIC DNA]</scope>
    <source>
        <strain evidence="6 7">DOE0152z</strain>
    </source>
</reference>
<name>A0ABY8UFB8_TETOB</name>
<dbReference type="PROSITE" id="PS51059">
    <property type="entry name" value="PARP_CATALYTIC"/>
    <property type="match status" value="1"/>
</dbReference>
<evidence type="ECO:0000313" key="7">
    <source>
        <dbReference type="Proteomes" id="UP001244341"/>
    </source>
</evidence>
<dbReference type="EC" id="2.4.2.-" evidence="1"/>
<feature type="region of interest" description="Disordered" evidence="3">
    <location>
        <begin position="160"/>
        <end position="182"/>
    </location>
</feature>
<dbReference type="Pfam" id="PF00179">
    <property type="entry name" value="UQ_con"/>
    <property type="match status" value="1"/>
</dbReference>
<dbReference type="Gene3D" id="3.90.228.10">
    <property type="match status" value="1"/>
</dbReference>
<dbReference type="SUPFAM" id="SSF54495">
    <property type="entry name" value="UBC-like"/>
    <property type="match status" value="1"/>
</dbReference>
<feature type="region of interest" description="Disordered" evidence="3">
    <location>
        <begin position="426"/>
        <end position="476"/>
    </location>
</feature>
<dbReference type="Pfam" id="PF00644">
    <property type="entry name" value="PARP"/>
    <property type="match status" value="1"/>
</dbReference>
<feature type="coiled-coil region" evidence="2">
    <location>
        <begin position="238"/>
        <end position="274"/>
    </location>
</feature>
<gene>
    <name evidence="6" type="ORF">OEZ85_003974</name>
</gene>
<dbReference type="InterPro" id="IPR016135">
    <property type="entry name" value="UBQ-conjugating_enzyme/RWD"/>
</dbReference>
<dbReference type="Gene3D" id="3.10.110.10">
    <property type="entry name" value="Ubiquitin Conjugating Enzyme"/>
    <property type="match status" value="1"/>
</dbReference>
<evidence type="ECO:0000256" key="3">
    <source>
        <dbReference type="SAM" id="MobiDB-lite"/>
    </source>
</evidence>
<dbReference type="PANTHER" id="PTHR45740:SF2">
    <property type="entry name" value="POLY [ADP-RIBOSE] POLYMERASE"/>
    <property type="match status" value="1"/>
</dbReference>
<evidence type="ECO:0000256" key="1">
    <source>
        <dbReference type="RuleBase" id="RU362114"/>
    </source>
</evidence>
<sequence>MATPAWKNLKGMRRVQAEFKHLSADIQAKKFDFIQQLSFAGDSLLTWQLKLHNFDDDLPGGRQLNQDLRRLAATYGQDHILMQIEFPQDYPHQPFFVRLVSPRCVMYTGHVTAGGSICLEALTLSGTPGSWQPDFSVESLLNVILINMIDCPVTVVQTATGPGGRSGPLRIDFSSGNPTRGYSTAEARAAFNRTLENHRRMGWGSTAAPNAAAGGGGGAAAAATAAAGAAAGGSSAYAQRLQRRQQQQAQQALQQQQQALLQQQQQAQQQQQQQQLLGLAASVGGPPRVQLQLEYPGNWDYSQPIQRDTFRLVELPLPGQQQQQQQQQQQPAAPSDPLEAAAAAAQVDEADVQLLMGQGLTRDDAQAALLLAAADSTPGHSSSPVEGRLEDALLRAATCMDVGGCAKLWRDQHAPPPAVVDLRDEAADAAQQEQQERARQLWRDQHAPPPAAVDLRDDSVGAAANAAQREQQERERQAAAAARLLAEEVEQVLAHLDATGGTVVNRSKVLRIERVQNAKLWRRYCLKREELVDARGEAGVNERLLFHGTSPATVDLIAQNGFDFRLSQVAAYGNGLYFADHSATAWGYCQKQDAANLSAAARGIVGGHASTSWAPPLPPAAAAGFAGGFGGVMAAWMGYWDKWHAEAS</sequence>
<dbReference type="PANTHER" id="PTHR45740">
    <property type="entry name" value="POLY [ADP-RIBOSE] POLYMERASE"/>
    <property type="match status" value="1"/>
</dbReference>
<dbReference type="SMART" id="SM00212">
    <property type="entry name" value="UBCc"/>
    <property type="match status" value="1"/>
</dbReference>
<evidence type="ECO:0000313" key="6">
    <source>
        <dbReference type="EMBL" id="WIA19343.1"/>
    </source>
</evidence>
<proteinExistence type="predicted"/>
<feature type="domain" description="PARP catalytic" evidence="5">
    <location>
        <begin position="465"/>
        <end position="648"/>
    </location>
</feature>
<keyword evidence="2" id="KW-0175">Coiled coil</keyword>
<dbReference type="Proteomes" id="UP001244341">
    <property type="component" value="Chromosome 10b"/>
</dbReference>
<keyword evidence="1" id="KW-0520">NAD</keyword>
<organism evidence="6 7">
    <name type="scientific">Tetradesmus obliquus</name>
    <name type="common">Green alga</name>
    <name type="synonym">Acutodesmus obliquus</name>
    <dbReference type="NCBI Taxonomy" id="3088"/>
    <lineage>
        <taxon>Eukaryota</taxon>
        <taxon>Viridiplantae</taxon>
        <taxon>Chlorophyta</taxon>
        <taxon>core chlorophytes</taxon>
        <taxon>Chlorophyceae</taxon>
        <taxon>CS clade</taxon>
        <taxon>Sphaeropleales</taxon>
        <taxon>Scenedesmaceae</taxon>
        <taxon>Tetradesmus</taxon>
    </lineage>
</organism>
<feature type="compositionally biased region" description="Basic and acidic residues" evidence="3">
    <location>
        <begin position="434"/>
        <end position="446"/>
    </location>
</feature>
<evidence type="ECO:0000259" key="5">
    <source>
        <dbReference type="PROSITE" id="PS51059"/>
    </source>
</evidence>
<keyword evidence="1" id="KW-0808">Transferase</keyword>
<dbReference type="SUPFAM" id="SSF56399">
    <property type="entry name" value="ADP-ribosylation"/>
    <property type="match status" value="1"/>
</dbReference>
<feature type="domain" description="UBC core" evidence="4">
    <location>
        <begin position="10"/>
        <end position="204"/>
    </location>
</feature>
<dbReference type="PROSITE" id="PS50127">
    <property type="entry name" value="UBC_2"/>
    <property type="match status" value="1"/>
</dbReference>
<evidence type="ECO:0000259" key="4">
    <source>
        <dbReference type="PROSITE" id="PS50127"/>
    </source>
</evidence>
<accession>A0ABY8UFB8</accession>
<keyword evidence="1" id="KW-0328">Glycosyltransferase</keyword>
<dbReference type="InterPro" id="IPR000608">
    <property type="entry name" value="UBC"/>
</dbReference>
<protein>
    <recommendedName>
        <fullName evidence="1">Poly [ADP-ribose] polymerase</fullName>
        <shortName evidence="1">PARP</shortName>
        <ecNumber evidence="1">2.4.2.-</ecNumber>
    </recommendedName>
</protein>
<keyword evidence="7" id="KW-1185">Reference proteome</keyword>
<evidence type="ECO:0000256" key="2">
    <source>
        <dbReference type="SAM" id="Coils"/>
    </source>
</evidence>
<dbReference type="CDD" id="cd23802">
    <property type="entry name" value="UBCc_UBE2Q"/>
    <property type="match status" value="1"/>
</dbReference>
<dbReference type="EMBL" id="CP126217">
    <property type="protein sequence ID" value="WIA19343.1"/>
    <property type="molecule type" value="Genomic_DNA"/>
</dbReference>
<dbReference type="InterPro" id="IPR012317">
    <property type="entry name" value="Poly(ADP-ribose)pol_cat_dom"/>
</dbReference>
<dbReference type="InterPro" id="IPR051712">
    <property type="entry name" value="ARTD-AVP"/>
</dbReference>